<comment type="caution">
    <text evidence="1">The sequence shown here is derived from an EMBL/GenBank/DDBJ whole genome shotgun (WGS) entry which is preliminary data.</text>
</comment>
<reference evidence="1 2" key="1">
    <citation type="journal article" date="2019" name="Sci. Rep.">
        <title>Orb-weaving spider Araneus ventricosus genome elucidates the spidroin gene catalogue.</title>
        <authorList>
            <person name="Kono N."/>
            <person name="Nakamura H."/>
            <person name="Ohtoshi R."/>
            <person name="Moran D.A.P."/>
            <person name="Shinohara A."/>
            <person name="Yoshida Y."/>
            <person name="Fujiwara M."/>
            <person name="Mori M."/>
            <person name="Tomita M."/>
            <person name="Arakawa K."/>
        </authorList>
    </citation>
    <scope>NUCLEOTIDE SEQUENCE [LARGE SCALE GENOMIC DNA]</scope>
</reference>
<protein>
    <submittedName>
        <fullName evidence="1">Uncharacterized protein</fullName>
    </submittedName>
</protein>
<gene>
    <name evidence="1" type="ORF">AVEN_185004_1</name>
</gene>
<dbReference type="AlphaFoldDB" id="A0A4Y2BRU5"/>
<organism evidence="1 2">
    <name type="scientific">Araneus ventricosus</name>
    <name type="common">Orbweaver spider</name>
    <name type="synonym">Epeira ventricosa</name>
    <dbReference type="NCBI Taxonomy" id="182803"/>
    <lineage>
        <taxon>Eukaryota</taxon>
        <taxon>Metazoa</taxon>
        <taxon>Ecdysozoa</taxon>
        <taxon>Arthropoda</taxon>
        <taxon>Chelicerata</taxon>
        <taxon>Arachnida</taxon>
        <taxon>Araneae</taxon>
        <taxon>Araneomorphae</taxon>
        <taxon>Entelegynae</taxon>
        <taxon>Araneoidea</taxon>
        <taxon>Araneidae</taxon>
        <taxon>Araneus</taxon>
    </lineage>
</organism>
<dbReference type="EMBL" id="BGPR01000099">
    <property type="protein sequence ID" value="GBL94026.1"/>
    <property type="molecule type" value="Genomic_DNA"/>
</dbReference>
<accession>A0A4Y2BRU5</accession>
<evidence type="ECO:0000313" key="2">
    <source>
        <dbReference type="Proteomes" id="UP000499080"/>
    </source>
</evidence>
<name>A0A4Y2BRU5_ARAVE</name>
<evidence type="ECO:0000313" key="1">
    <source>
        <dbReference type="EMBL" id="GBL94026.1"/>
    </source>
</evidence>
<keyword evidence="2" id="KW-1185">Reference proteome</keyword>
<proteinExistence type="predicted"/>
<dbReference type="Proteomes" id="UP000499080">
    <property type="component" value="Unassembled WGS sequence"/>
</dbReference>
<sequence>MLGIYYFYKFETIGSIESKRGRNIKPKTSNRENSLNARFAQKKDDVLCREIVKYLEIECVRSNSLTRVDKLYPNKKLMHLNTSQSKTWKCNWPLKKRIFRSFTILEQCFMVIKKQI</sequence>